<sequence length="311" mass="33174">MLFSILTAAALTTASASWADTPARTTAAGDSITMAFAANCKGNVFFWELFCLLGGDQPRRSWFDGNRSEVDSVHDKYKRLDPGITANKNAAASGSELRGGGNNFSVQANNIVAQTNTPDHVEVLLGGNDICNRDCTDPANCGDPLYTEGQWRSSVQAGLDILVAGLPTGSTVYFGSVPRVQDLRAAGLAKQASTIRVNCESIWNTFNICGIATSGGTVNGEGVAQRLASIAATQRRYNEILLEESNAYNSNSNGRNPRGIEVVADYVDETTPSTGTFQFNKDDIDGGDCFHPSVQGQNTIADLMWNANPDK</sequence>
<dbReference type="GO" id="GO:0016788">
    <property type="term" value="F:hydrolase activity, acting on ester bonds"/>
    <property type="evidence" value="ECO:0007669"/>
    <property type="project" value="InterPro"/>
</dbReference>
<protein>
    <submittedName>
        <fullName evidence="2">SGNH/GDSL hydrolase family protein</fullName>
    </submittedName>
</protein>
<proteinExistence type="predicted"/>
<keyword evidence="2" id="KW-0378">Hydrolase</keyword>
<dbReference type="Gene3D" id="3.40.50.1110">
    <property type="entry name" value="SGNH hydrolase"/>
    <property type="match status" value="1"/>
</dbReference>
<dbReference type="Pfam" id="PF00657">
    <property type="entry name" value="Lipase_GDSL"/>
    <property type="match status" value="1"/>
</dbReference>
<dbReference type="OrthoDB" id="5561551at2"/>
<dbReference type="AlphaFoldDB" id="A0A545SZ28"/>
<reference evidence="2 3" key="1">
    <citation type="submission" date="2019-06" db="EMBL/GenBank/DDBJ databases">
        <title>Whole genome sequence for Cellvibrionaceae sp. R142.</title>
        <authorList>
            <person name="Wang G."/>
        </authorList>
    </citation>
    <scope>NUCLEOTIDE SEQUENCE [LARGE SCALE GENOMIC DNA]</scope>
    <source>
        <strain evidence="2 3">R142</strain>
    </source>
</reference>
<gene>
    <name evidence="2" type="ORF">FKG94_21825</name>
</gene>
<feature type="chain" id="PRO_5021753058" evidence="1">
    <location>
        <begin position="20"/>
        <end position="311"/>
    </location>
</feature>
<dbReference type="SUPFAM" id="SSF52266">
    <property type="entry name" value="SGNH hydrolase"/>
    <property type="match status" value="1"/>
</dbReference>
<evidence type="ECO:0000313" key="2">
    <source>
        <dbReference type="EMBL" id="TQV70226.1"/>
    </source>
</evidence>
<evidence type="ECO:0000256" key="1">
    <source>
        <dbReference type="SAM" id="SignalP"/>
    </source>
</evidence>
<dbReference type="InterPro" id="IPR036514">
    <property type="entry name" value="SGNH_hydro_sf"/>
</dbReference>
<feature type="signal peptide" evidence="1">
    <location>
        <begin position="1"/>
        <end position="19"/>
    </location>
</feature>
<keyword evidence="1" id="KW-0732">Signal</keyword>
<comment type="caution">
    <text evidence="2">The sequence shown here is derived from an EMBL/GenBank/DDBJ whole genome shotgun (WGS) entry which is preliminary data.</text>
</comment>
<organism evidence="2 3">
    <name type="scientific">Exilibacterium tricleocarpae</name>
    <dbReference type="NCBI Taxonomy" id="2591008"/>
    <lineage>
        <taxon>Bacteria</taxon>
        <taxon>Pseudomonadati</taxon>
        <taxon>Pseudomonadota</taxon>
        <taxon>Gammaproteobacteria</taxon>
        <taxon>Cellvibrionales</taxon>
        <taxon>Cellvibrionaceae</taxon>
        <taxon>Exilibacterium</taxon>
    </lineage>
</organism>
<name>A0A545SZ28_9GAMM</name>
<keyword evidence="3" id="KW-1185">Reference proteome</keyword>
<dbReference type="Proteomes" id="UP000319732">
    <property type="component" value="Unassembled WGS sequence"/>
</dbReference>
<accession>A0A545SZ28</accession>
<evidence type="ECO:0000313" key="3">
    <source>
        <dbReference type="Proteomes" id="UP000319732"/>
    </source>
</evidence>
<dbReference type="InterPro" id="IPR001087">
    <property type="entry name" value="GDSL"/>
</dbReference>
<dbReference type="EMBL" id="VHSG01000025">
    <property type="protein sequence ID" value="TQV70226.1"/>
    <property type="molecule type" value="Genomic_DNA"/>
</dbReference>